<comment type="caution">
    <text evidence="1">The sequence shown here is derived from an EMBL/GenBank/DDBJ whole genome shotgun (WGS) entry which is preliminary data.</text>
</comment>
<dbReference type="EMBL" id="VFIO01000001">
    <property type="protein sequence ID" value="TWR92504.1"/>
    <property type="molecule type" value="Genomic_DNA"/>
</dbReference>
<dbReference type="InterPro" id="IPR009078">
    <property type="entry name" value="Ferritin-like_SF"/>
</dbReference>
<dbReference type="Proteomes" id="UP000318428">
    <property type="component" value="Unassembled WGS sequence"/>
</dbReference>
<dbReference type="InterPro" id="IPR012348">
    <property type="entry name" value="RNR-like"/>
</dbReference>
<gene>
    <name evidence="1" type="ORF">FJD38_02455</name>
</gene>
<evidence type="ECO:0000313" key="1">
    <source>
        <dbReference type="EMBL" id="TWR92504.1"/>
    </source>
</evidence>
<name>A0ABY3GMB3_9PSED</name>
<reference evidence="1 2" key="1">
    <citation type="submission" date="2019-06" db="EMBL/GenBank/DDBJ databases">
        <title>Pseudomonas bimorpha sp. nov. isolated from bovine raw milk and skim milk concentrate.</title>
        <authorList>
            <person name="Hofmann K."/>
            <person name="Huptas C."/>
            <person name="Doll E."/>
            <person name="Scherer S."/>
            <person name="Wenning M."/>
        </authorList>
    </citation>
    <scope>NUCLEOTIDE SEQUENCE [LARGE SCALE GENOMIC DNA]</scope>
    <source>
        <strain evidence="1 2">DSM 108989</strain>
    </source>
</reference>
<protein>
    <submittedName>
        <fullName evidence="1">Ferritin-like domain-containing protein</fullName>
    </submittedName>
</protein>
<dbReference type="CDD" id="cd00657">
    <property type="entry name" value="Ferritin_like"/>
    <property type="match status" value="1"/>
</dbReference>
<keyword evidence="2" id="KW-1185">Reference proteome</keyword>
<evidence type="ECO:0000313" key="2">
    <source>
        <dbReference type="Proteomes" id="UP000318428"/>
    </source>
</evidence>
<dbReference type="SUPFAM" id="SSF47240">
    <property type="entry name" value="Ferritin-like"/>
    <property type="match status" value="1"/>
</dbReference>
<dbReference type="RefSeq" id="WP_146383820.1">
    <property type="nucleotide sequence ID" value="NZ_VFIO01000001.1"/>
</dbReference>
<dbReference type="Gene3D" id="1.10.620.20">
    <property type="entry name" value="Ribonucleotide Reductase, subunit A"/>
    <property type="match status" value="1"/>
</dbReference>
<accession>A0ABY3GMB3</accession>
<organism evidence="1 2">
    <name type="scientific">Pseudomonas saxonica</name>
    <dbReference type="NCBI Taxonomy" id="2600598"/>
    <lineage>
        <taxon>Bacteria</taxon>
        <taxon>Pseudomonadati</taxon>
        <taxon>Pseudomonadota</taxon>
        <taxon>Gammaproteobacteria</taxon>
        <taxon>Pseudomonadales</taxon>
        <taxon>Pseudomonadaceae</taxon>
        <taxon>Pseudomonas</taxon>
    </lineage>
</organism>
<proteinExistence type="predicted"/>
<sequence>MNPESLFAPSPSLEDRLDIAYLTGRTSLFDHFVASTQGRFWDPSDKQYIDFSTPFDMTQPLLPLEHFPELNALAGHVPDEELIKYANLQVHRMLSGFYYGEQAAFLTCLKEADELNDPGAVEYAINQAREESRHQHGFQRYIQSRFVSPLPLSPPYRATIMRLLNGDVPQNKFVGVQVVFEGLGLATLGYAARSANDPLLRRLTRLIMADEAQHHKAGRMLIKRELPLMSPQDSEAMAEEALACFKLMEGLYLHAGPYQTLCATYNLEQPEGLILAEHSRNPFFEAIFRRNAKTLDDCGLITVQTRALYAPWLKVSAQDSVEDKKDEQLAAEIIAELTLHNAGNPNRHLAPHTNASKKQALV</sequence>